<reference evidence="19 20" key="2">
    <citation type="submission" date="2015-05" db="EMBL/GenBank/DDBJ databases">
        <authorList>
            <person name="Morales-Cruz A."/>
            <person name="Amrine K.C."/>
            <person name="Cantu D."/>
        </authorList>
    </citation>
    <scope>NUCLEOTIDE SEQUENCE [LARGE SCALE GENOMIC DNA]</scope>
    <source>
        <strain evidence="19">DA912</strain>
    </source>
</reference>
<protein>
    <recommendedName>
        <fullName evidence="15">lytic cellulose monooxygenase (C4-dehydrogenating)</fullName>
        <ecNumber evidence="15">1.14.99.56</ecNumber>
    </recommendedName>
</protein>
<dbReference type="GO" id="GO:0030245">
    <property type="term" value="P:cellulose catabolic process"/>
    <property type="evidence" value="ECO:0007669"/>
    <property type="project" value="UniProtKB-KW"/>
</dbReference>
<dbReference type="InterPro" id="IPR000254">
    <property type="entry name" value="CBD"/>
</dbReference>
<evidence type="ECO:0000256" key="6">
    <source>
        <dbReference type="ARBA" id="ARBA00023001"/>
    </source>
</evidence>
<evidence type="ECO:0000256" key="8">
    <source>
        <dbReference type="ARBA" id="ARBA00023008"/>
    </source>
</evidence>
<dbReference type="SMART" id="SM00236">
    <property type="entry name" value="fCBD"/>
    <property type="match status" value="1"/>
</dbReference>
<keyword evidence="5 17" id="KW-0732">Signal</keyword>
<dbReference type="PANTHER" id="PTHR33353:SF13">
    <property type="entry name" value="ENDOGLUCANASE II"/>
    <property type="match status" value="1"/>
</dbReference>
<evidence type="ECO:0000256" key="2">
    <source>
        <dbReference type="ARBA" id="ARBA00004613"/>
    </source>
</evidence>
<dbReference type="Pfam" id="PF03443">
    <property type="entry name" value="AA9"/>
    <property type="match status" value="1"/>
</dbReference>
<evidence type="ECO:0000256" key="11">
    <source>
        <dbReference type="ARBA" id="ARBA00023277"/>
    </source>
</evidence>
<dbReference type="PANTHER" id="PTHR33353">
    <property type="entry name" value="PUTATIVE (AFU_ORTHOLOGUE AFUA_1G12560)-RELATED"/>
    <property type="match status" value="1"/>
</dbReference>
<organism evidence="19 20">
    <name type="scientific">Diaporthe ampelina</name>
    <dbReference type="NCBI Taxonomy" id="1214573"/>
    <lineage>
        <taxon>Eukaryota</taxon>
        <taxon>Fungi</taxon>
        <taxon>Dikarya</taxon>
        <taxon>Ascomycota</taxon>
        <taxon>Pezizomycotina</taxon>
        <taxon>Sordariomycetes</taxon>
        <taxon>Sordariomycetidae</taxon>
        <taxon>Diaporthales</taxon>
        <taxon>Diaporthaceae</taxon>
        <taxon>Diaporthe</taxon>
    </lineage>
</organism>
<evidence type="ECO:0000256" key="13">
    <source>
        <dbReference type="ARBA" id="ARBA00044502"/>
    </source>
</evidence>
<keyword evidence="7" id="KW-0560">Oxidoreductase</keyword>
<evidence type="ECO:0000313" key="20">
    <source>
        <dbReference type="Proteomes" id="UP000034680"/>
    </source>
</evidence>
<reference evidence="19 20" key="1">
    <citation type="submission" date="2015-05" db="EMBL/GenBank/DDBJ databases">
        <title>Distinctive expansion of gene families associated with plant cell wall degradation and secondary metabolism in the genomes of grapevine trunk pathogens.</title>
        <authorList>
            <person name="Lawrence D.P."/>
            <person name="Travadon R."/>
            <person name="Rolshausen P.E."/>
            <person name="Baumgartner K."/>
        </authorList>
    </citation>
    <scope>NUCLEOTIDE SEQUENCE [LARGE SCALE GENOMIC DNA]</scope>
    <source>
        <strain evidence="19">DA912</strain>
    </source>
</reference>
<dbReference type="InterPro" id="IPR049892">
    <property type="entry name" value="AA9"/>
</dbReference>
<feature type="region of interest" description="Disordered" evidence="16">
    <location>
        <begin position="253"/>
        <end position="278"/>
    </location>
</feature>
<evidence type="ECO:0000256" key="16">
    <source>
        <dbReference type="SAM" id="MobiDB-lite"/>
    </source>
</evidence>
<evidence type="ECO:0000256" key="1">
    <source>
        <dbReference type="ARBA" id="ARBA00001973"/>
    </source>
</evidence>
<proteinExistence type="inferred from homology"/>
<sequence>MKSLLAVAALAASASGHTIMQKLSVNGQDQGQLKGVRAPTSDYPLYSPNDGSFACNTGIVYKDDNVISIPAGSKVGAWWGHVIGCEATTKGAQSANDPDNPIAASHKGPISYYLAKVGNAATTGTTGLKWFKVAHEGLSGGKWAVDNMIAGGGWHYFTMPSCVAPGDYLLRVELIALHSAGTQGGAQFYMECAQIRVTGSGTNTGSNFVSMPSPYSPTDPGVLVNIYDNSGQPYMGGKSYSIPGPAPIQCSGNSGGGGSIGSGSGPGSGSGSDSGSGSGAGAALWAQCGGTGYTGPTTCAQGTCKATNEYYSQCVA</sequence>
<keyword evidence="11" id="KW-0119">Carbohydrate metabolism</keyword>
<evidence type="ECO:0000256" key="5">
    <source>
        <dbReference type="ARBA" id="ARBA00022729"/>
    </source>
</evidence>
<dbReference type="PROSITE" id="PS51164">
    <property type="entry name" value="CBM1_2"/>
    <property type="match status" value="1"/>
</dbReference>
<dbReference type="PROSITE" id="PS00562">
    <property type="entry name" value="CBM1_1"/>
    <property type="match status" value="1"/>
</dbReference>
<evidence type="ECO:0000256" key="4">
    <source>
        <dbReference type="ARBA" id="ARBA00022723"/>
    </source>
</evidence>
<dbReference type="EMBL" id="LCUC01000608">
    <property type="protein sequence ID" value="KKY29814.1"/>
    <property type="molecule type" value="Genomic_DNA"/>
</dbReference>
<dbReference type="EC" id="1.14.99.56" evidence="15"/>
<keyword evidence="10" id="KW-1015">Disulfide bond</keyword>
<keyword evidence="8" id="KW-0186">Copper</keyword>
<comment type="cofactor">
    <cofactor evidence="1">
        <name>Cu(2+)</name>
        <dbReference type="ChEBI" id="CHEBI:29036"/>
    </cofactor>
</comment>
<feature type="signal peptide" evidence="17">
    <location>
        <begin position="1"/>
        <end position="16"/>
    </location>
</feature>
<dbReference type="Proteomes" id="UP000034680">
    <property type="component" value="Unassembled WGS sequence"/>
</dbReference>
<keyword evidence="6" id="KW-0136">Cellulose degradation</keyword>
<evidence type="ECO:0000256" key="7">
    <source>
        <dbReference type="ARBA" id="ARBA00023002"/>
    </source>
</evidence>
<keyword evidence="12" id="KW-0624">Polysaccharide degradation</keyword>
<dbReference type="GO" id="GO:0046872">
    <property type="term" value="F:metal ion binding"/>
    <property type="evidence" value="ECO:0007669"/>
    <property type="project" value="UniProtKB-KW"/>
</dbReference>
<dbReference type="GO" id="GO:0030248">
    <property type="term" value="F:cellulose binding"/>
    <property type="evidence" value="ECO:0007669"/>
    <property type="project" value="InterPro"/>
</dbReference>
<feature type="domain" description="CBM1" evidence="18">
    <location>
        <begin position="280"/>
        <end position="315"/>
    </location>
</feature>
<evidence type="ECO:0000256" key="12">
    <source>
        <dbReference type="ARBA" id="ARBA00023326"/>
    </source>
</evidence>
<comment type="catalytic activity">
    <reaction evidence="14">
        <text>[(1-&gt;4)-beta-D-glucosyl]n+m + reduced acceptor + O2 = 4-dehydro-beta-D-glucosyl-[(1-&gt;4)-beta-D-glucosyl]n-1 + [(1-&gt;4)-beta-D-glucosyl]m + acceptor + H2O.</text>
        <dbReference type="EC" id="1.14.99.56"/>
    </reaction>
</comment>
<keyword evidence="3" id="KW-0964">Secreted</keyword>
<evidence type="ECO:0000313" key="19">
    <source>
        <dbReference type="EMBL" id="KKY29814.1"/>
    </source>
</evidence>
<comment type="caution">
    <text evidence="19">The sequence shown here is derived from an EMBL/GenBank/DDBJ whole genome shotgun (WGS) entry which is preliminary data.</text>
</comment>
<dbReference type="Gene3D" id="2.70.50.70">
    <property type="match status" value="1"/>
</dbReference>
<keyword evidence="20" id="KW-1185">Reference proteome</keyword>
<dbReference type="CDD" id="cd21175">
    <property type="entry name" value="LPMO_AA9"/>
    <property type="match status" value="1"/>
</dbReference>
<evidence type="ECO:0000256" key="17">
    <source>
        <dbReference type="SAM" id="SignalP"/>
    </source>
</evidence>
<keyword evidence="4" id="KW-0479">Metal-binding</keyword>
<evidence type="ECO:0000256" key="10">
    <source>
        <dbReference type="ARBA" id="ARBA00023157"/>
    </source>
</evidence>
<comment type="subcellular location">
    <subcellularLocation>
        <location evidence="2">Secreted</location>
    </subcellularLocation>
</comment>
<dbReference type="GO" id="GO:0004497">
    <property type="term" value="F:monooxygenase activity"/>
    <property type="evidence" value="ECO:0007669"/>
    <property type="project" value="UniProtKB-KW"/>
</dbReference>
<dbReference type="InterPro" id="IPR035971">
    <property type="entry name" value="CBD_sf"/>
</dbReference>
<dbReference type="Pfam" id="PF00734">
    <property type="entry name" value="CBM_1"/>
    <property type="match status" value="1"/>
</dbReference>
<evidence type="ECO:0000256" key="15">
    <source>
        <dbReference type="ARBA" id="ARBA00047174"/>
    </source>
</evidence>
<feature type="chain" id="PRO_5002543782" description="lytic cellulose monooxygenase (C4-dehydrogenating)" evidence="17">
    <location>
        <begin position="17"/>
        <end position="316"/>
    </location>
</feature>
<dbReference type="STRING" id="1214573.A0A0G2F6H7"/>
<dbReference type="GO" id="GO:0005576">
    <property type="term" value="C:extracellular region"/>
    <property type="evidence" value="ECO:0007669"/>
    <property type="project" value="UniProtKB-SubCell"/>
</dbReference>
<dbReference type="InterPro" id="IPR005103">
    <property type="entry name" value="AA9_LPMO"/>
</dbReference>
<comment type="similarity">
    <text evidence="13">Belongs to the polysaccharide monooxygenase AA9 family.</text>
</comment>
<accession>A0A0G2F6H7</accession>
<evidence type="ECO:0000256" key="3">
    <source>
        <dbReference type="ARBA" id="ARBA00022525"/>
    </source>
</evidence>
<dbReference type="AlphaFoldDB" id="A0A0G2F6H7"/>
<dbReference type="SUPFAM" id="SSF57180">
    <property type="entry name" value="Cellulose-binding domain"/>
    <property type="match status" value="1"/>
</dbReference>
<keyword evidence="9" id="KW-0503">Monooxygenase</keyword>
<evidence type="ECO:0000256" key="14">
    <source>
        <dbReference type="ARBA" id="ARBA00045077"/>
    </source>
</evidence>
<evidence type="ECO:0000259" key="18">
    <source>
        <dbReference type="PROSITE" id="PS51164"/>
    </source>
</evidence>
<dbReference type="OrthoDB" id="2525337at2759"/>
<name>A0A0G2F6H7_9PEZI</name>
<evidence type="ECO:0000256" key="9">
    <source>
        <dbReference type="ARBA" id="ARBA00023033"/>
    </source>
</evidence>
<gene>
    <name evidence="19" type="ORF">UCDDA912_g10283</name>
</gene>